<dbReference type="PANTHER" id="PTHR13723">
    <property type="entry name" value="ADAMTS A DISINTEGRIN AND METALLOPROTEASE WITH THROMBOSPONDIN MOTIFS PROTEASE"/>
    <property type="match status" value="1"/>
</dbReference>
<comment type="caution">
    <text evidence="21">The sequence shown here is derived from an EMBL/GenBank/DDBJ whole genome shotgun (WGS) entry which is preliminary data.</text>
</comment>
<feature type="disulfide bond" evidence="17">
    <location>
        <begin position="492"/>
        <end position="507"/>
    </location>
</feature>
<proteinExistence type="predicted"/>
<comment type="subcellular location">
    <subcellularLocation>
        <location evidence="1">Secreted</location>
        <location evidence="1">Extracellular space</location>
        <location evidence="1">Extracellular matrix</location>
    </subcellularLocation>
</comment>
<organism evidence="21 22">
    <name type="scientific">Adineta steineri</name>
    <dbReference type="NCBI Taxonomy" id="433720"/>
    <lineage>
        <taxon>Eukaryota</taxon>
        <taxon>Metazoa</taxon>
        <taxon>Spiralia</taxon>
        <taxon>Gnathifera</taxon>
        <taxon>Rotifera</taxon>
        <taxon>Eurotatoria</taxon>
        <taxon>Bdelloidea</taxon>
        <taxon>Adinetida</taxon>
        <taxon>Adinetidae</taxon>
        <taxon>Adineta</taxon>
    </lineage>
</organism>
<feature type="signal peptide" evidence="19">
    <location>
        <begin position="1"/>
        <end position="21"/>
    </location>
</feature>
<dbReference type="Pfam" id="PF01562">
    <property type="entry name" value="Pep_M12B_propep"/>
    <property type="match status" value="1"/>
</dbReference>
<feature type="binding site" evidence="16">
    <location>
        <position position="206"/>
    </location>
    <ligand>
        <name>Ca(2+)</name>
        <dbReference type="ChEBI" id="CHEBI:29108"/>
        <label>2</label>
    </ligand>
</feature>
<evidence type="ECO:0000313" key="21">
    <source>
        <dbReference type="EMBL" id="CAF1129816.1"/>
    </source>
</evidence>
<name>A0A814R6Q1_9BILA</name>
<dbReference type="InterPro" id="IPR041645">
    <property type="entry name" value="ADAMTS_CR_2"/>
</dbReference>
<evidence type="ECO:0000256" key="1">
    <source>
        <dbReference type="ARBA" id="ARBA00004498"/>
    </source>
</evidence>
<dbReference type="InterPro" id="IPR006586">
    <property type="entry name" value="ADAM_Cys-rich"/>
</dbReference>
<dbReference type="InterPro" id="IPR013273">
    <property type="entry name" value="ADAMTS/ADAMTS-like"/>
</dbReference>
<dbReference type="InterPro" id="IPR002870">
    <property type="entry name" value="Peptidase_M12B_N"/>
</dbReference>
<dbReference type="Pfam" id="PF19030">
    <property type="entry name" value="TSP1_ADAMTS"/>
    <property type="match status" value="2"/>
</dbReference>
<keyword evidence="8" id="KW-0677">Repeat</keyword>
<evidence type="ECO:0000256" key="10">
    <source>
        <dbReference type="ARBA" id="ARBA00022833"/>
    </source>
</evidence>
<dbReference type="GO" id="GO:0006508">
    <property type="term" value="P:proteolysis"/>
    <property type="evidence" value="ECO:0007669"/>
    <property type="project" value="UniProtKB-KW"/>
</dbReference>
<dbReference type="SMART" id="SM00608">
    <property type="entry name" value="ACR"/>
    <property type="match status" value="1"/>
</dbReference>
<evidence type="ECO:0000256" key="19">
    <source>
        <dbReference type="SAM" id="SignalP"/>
    </source>
</evidence>
<dbReference type="Gene3D" id="3.40.390.10">
    <property type="entry name" value="Collagenase (Catalytic Domain)"/>
    <property type="match status" value="1"/>
</dbReference>
<dbReference type="InterPro" id="IPR024079">
    <property type="entry name" value="MetalloPept_cat_dom_sf"/>
</dbReference>
<keyword evidence="6 16" id="KW-0479">Metal-binding</keyword>
<accession>A0A814R6Q1</accession>
<dbReference type="SMART" id="SM00209">
    <property type="entry name" value="TSP1"/>
    <property type="match status" value="6"/>
</dbReference>
<dbReference type="InterPro" id="IPR001590">
    <property type="entry name" value="Peptidase_M12B"/>
</dbReference>
<dbReference type="EMBL" id="CAJNON010000236">
    <property type="protein sequence ID" value="CAF1129816.1"/>
    <property type="molecule type" value="Genomic_DNA"/>
</dbReference>
<dbReference type="GO" id="GO:0004222">
    <property type="term" value="F:metalloendopeptidase activity"/>
    <property type="evidence" value="ECO:0007669"/>
    <property type="project" value="InterPro"/>
</dbReference>
<feature type="binding site" evidence="16 18">
    <location>
        <position position="350"/>
    </location>
    <ligand>
        <name>Zn(2+)</name>
        <dbReference type="ChEBI" id="CHEBI:29105"/>
        <note>catalytic</note>
    </ligand>
</feature>
<feature type="disulfide bond" evidence="17">
    <location>
        <begin position="463"/>
        <end position="502"/>
    </location>
</feature>
<protein>
    <recommendedName>
        <fullName evidence="20">Peptidase M12B domain-containing protein</fullName>
    </recommendedName>
</protein>
<evidence type="ECO:0000256" key="8">
    <source>
        <dbReference type="ARBA" id="ARBA00022737"/>
    </source>
</evidence>
<feature type="disulfide bond" evidence="17">
    <location>
        <begin position="280"/>
        <end position="334"/>
    </location>
</feature>
<keyword evidence="7 19" id="KW-0732">Signal</keyword>
<dbReference type="SUPFAM" id="SSF82895">
    <property type="entry name" value="TSP-1 type 1 repeat"/>
    <property type="match status" value="5"/>
</dbReference>
<evidence type="ECO:0000259" key="20">
    <source>
        <dbReference type="PROSITE" id="PS50215"/>
    </source>
</evidence>
<evidence type="ECO:0000256" key="9">
    <source>
        <dbReference type="ARBA" id="ARBA00022801"/>
    </source>
</evidence>
<feature type="binding site" evidence="16">
    <location>
        <position position="408"/>
    </location>
    <ligand>
        <name>Ca(2+)</name>
        <dbReference type="ChEBI" id="CHEBI:29108"/>
        <label>1</label>
    </ligand>
</feature>
<dbReference type="InterPro" id="IPR036383">
    <property type="entry name" value="TSP1_rpt_sf"/>
</dbReference>
<dbReference type="Pfam" id="PF17771">
    <property type="entry name" value="ADAMTS_CR_2"/>
    <property type="match status" value="1"/>
</dbReference>
<dbReference type="InterPro" id="IPR000884">
    <property type="entry name" value="TSP1_rpt"/>
</dbReference>
<dbReference type="SUPFAM" id="SSF55486">
    <property type="entry name" value="Metalloproteases ('zincins'), catalytic domain"/>
    <property type="match status" value="1"/>
</dbReference>
<feature type="disulfide bond" evidence="17">
    <location>
        <begin position="529"/>
        <end position="566"/>
    </location>
</feature>
<feature type="disulfide bond" evidence="17 18">
    <location>
        <begin position="328"/>
        <end position="408"/>
    </location>
</feature>
<dbReference type="PRINTS" id="PR01857">
    <property type="entry name" value="ADAMTSFAMILY"/>
</dbReference>
<feature type="binding site" description="in inhibited form" evidence="16">
    <location>
        <position position="167"/>
    </location>
    <ligand>
        <name>Zn(2+)</name>
        <dbReference type="ChEBI" id="CHEBI:29105"/>
        <note>catalytic</note>
    </ligand>
</feature>
<feature type="disulfide bond" evidence="17">
    <location>
        <begin position="304"/>
        <end position="316"/>
    </location>
</feature>
<dbReference type="Pfam" id="PF00090">
    <property type="entry name" value="TSP_1"/>
    <property type="match status" value="1"/>
</dbReference>
<feature type="binding site" evidence="16">
    <location>
        <position position="206"/>
    </location>
    <ligand>
        <name>Ca(2+)</name>
        <dbReference type="ChEBI" id="CHEBI:29108"/>
        <label>1</label>
    </ligand>
</feature>
<dbReference type="OrthoDB" id="5948003at2759"/>
<keyword evidence="2" id="KW-0964">Secreted</keyword>
<evidence type="ECO:0000313" key="22">
    <source>
        <dbReference type="Proteomes" id="UP000663891"/>
    </source>
</evidence>
<feature type="binding site" evidence="16 18">
    <location>
        <position position="360"/>
    </location>
    <ligand>
        <name>Zn(2+)</name>
        <dbReference type="ChEBI" id="CHEBI:29105"/>
        <note>catalytic</note>
    </ligand>
</feature>
<evidence type="ECO:0000256" key="14">
    <source>
        <dbReference type="ARBA" id="ARBA00023180"/>
    </source>
</evidence>
<evidence type="ECO:0000256" key="12">
    <source>
        <dbReference type="ARBA" id="ARBA00023145"/>
    </source>
</evidence>
<dbReference type="InterPro" id="IPR010294">
    <property type="entry name" value="ADAMTS_spacer1"/>
</dbReference>
<gene>
    <name evidence="21" type="ORF">VCS650_LOCUS21665</name>
</gene>
<keyword evidence="11" id="KW-0482">Metalloprotease</keyword>
<comment type="caution">
    <text evidence="18">Lacks conserved residue(s) required for the propagation of feature annotation.</text>
</comment>
<dbReference type="GO" id="GO:0030198">
    <property type="term" value="P:extracellular matrix organization"/>
    <property type="evidence" value="ECO:0007669"/>
    <property type="project" value="InterPro"/>
</dbReference>
<dbReference type="PANTHER" id="PTHR13723:SF278">
    <property type="entry name" value="ADAM METALLOPEPTIDASE WITH THROMBOSPONDIN TYPE 1 MOTIF A, ISOFORM B"/>
    <property type="match status" value="1"/>
</dbReference>
<keyword evidence="14" id="KW-0325">Glycoprotein</keyword>
<dbReference type="FunFam" id="2.20.100.10:FF:000001">
    <property type="entry name" value="semaphorin-5A isoform X1"/>
    <property type="match status" value="1"/>
</dbReference>
<keyword evidence="12" id="KW-0865">Zymogen</keyword>
<dbReference type="GO" id="GO:0046872">
    <property type="term" value="F:metal ion binding"/>
    <property type="evidence" value="ECO:0007669"/>
    <property type="project" value="UniProtKB-KW"/>
</dbReference>
<keyword evidence="9" id="KW-0378">Hydrolase</keyword>
<feature type="binding site" evidence="16">
    <location>
        <position position="293"/>
    </location>
    <ligand>
        <name>Ca(2+)</name>
        <dbReference type="ChEBI" id="CHEBI:29108"/>
        <label>1</label>
    </ligand>
</feature>
<keyword evidence="4" id="KW-0645">Protease</keyword>
<feature type="disulfide bond" evidence="17">
    <location>
        <begin position="443"/>
        <end position="468"/>
    </location>
</feature>
<sequence>MDIFLLIITTILCLLLSQTNSKTSRIEQKQITYEIVIPQRFYSRKSILQKRSSNKYLFYRIYAFNQTFELSIIQNEIFLSPSFITQYFNDNQTWINRNIQQCFYQGYINNNHLSIVSINLCNGLFGTFIYNNTEYFIEPKYQINNTTWNFEHMLYTYNNLLLSTNHCPVDGRLNFEEKDDTHHHIQLSNTRKRRKLNFDRTAKHVEILIAYDDSIKEFHSDIDIRSYILTLFSYVSHLYSDASIGNNIKIWLVKLVELGKDLSNEIKLTDNAADLLSKFCKWQRNYNIPGTYDAAVLLTRIPLCNKHSKNTTDSKCDTLGITELGTMCNLTSNCAIVRDNGFATAFTIAHEIAHLFGIRHDNDKACLNFNKEQNLMATSLTFDHNHYKWSNCSRFYFTQYLESDRYPCLNNIPDYKSSLFEGLNDEQNAREFPGHFNDLDEQCHRAFGIQFEYCKDLSHDVKCARLYCREILSHSLSSCITNHAHWSDGTICAETKNDTKRCFHGHCRSTHDLKAIHGNWGEWSSWSTCTRTCGSAVQKSQRFCDNPKPENGGQYCSGQSTRIQSCENNPPCKDSIDMFRQRQCSVYNNHTIDPSLPIGVRFEPKYNVLPNERCKLICKVSDDRLERSFIFSDRVEDGTLCGREDETRDICINGICMPIGCDYKYGSNATEDVCGVCNGQNRTCKLIHDEKTISDIGIIHLVDIPINTTRISVTQISSNIDRYYLAVRYTNGTYILNGLYSLQLYNIQIRIGSAKLVYSGFDSINESILITGRIKDSIEIQLISIYESDPPLTKIYWEYYTPFDENDFVRQYEYQTRDYHCDRPCQGFKQVKKCFIHDTEYDLNYCFIFKLSFKYKIERCNDDCVLSWTAKYQQTCSTRCGSGFKRVLYECTKNNSTLEIINEEICRKYVGEKPNDIVPCVGDCNEIGWVYGDWNKCYYDGNCIRKRLVECRNAADITLSNNYCNMEFISNIERCSEVDCQQSQSNLTIWSDCDCISKRRRQDISCFHHGKQINDHDCIYEMKPDEIVSCLNECFKPYWLTYSWQSCIAKSCSSSEGIRHRRVVCFDRNSIVQDDLCDEKLKPIEEELCTTNISCLTWFIGEWSTCSVTCGQGIQQRKVYCNDPLRSTSILSDNECQSILGKNSKPIEQQYCSITKCPYWEMSLWSNCSGKCGLAKRDRRIWCVHNGYEVDENYCLRMYNETPSTREICNEKIYCPNWIVGLWSECSVTCDIGIQNRSVLCRNKDEIVKREECDDFNKPISIRQCSMVPCQTIIPTWMTSDWTPCDLRTCLQRRTIYCVDLIYRRNLSLFQCKQNQIQPSLRRTCPISTCLEWQVGRWLGCPVKCGFGIEYGFNFHCYTRRLPIKRLNSKQCELVEPPLRKPILRRICRKNCLDWRTNGLTKIISKNNSSRKLFSLLIILLSLLFVL</sequence>
<evidence type="ECO:0000256" key="6">
    <source>
        <dbReference type="ARBA" id="ARBA00022723"/>
    </source>
</evidence>
<comment type="cofactor">
    <cofactor evidence="16">
        <name>Zn(2+)</name>
        <dbReference type="ChEBI" id="CHEBI:29105"/>
    </cofactor>
    <text evidence="16">Binds 1 zinc ion per subunit.</text>
</comment>
<dbReference type="Gene3D" id="2.20.100.10">
    <property type="entry name" value="Thrombospondin type-1 (TSP1) repeat"/>
    <property type="match status" value="3"/>
</dbReference>
<evidence type="ECO:0000256" key="4">
    <source>
        <dbReference type="ARBA" id="ARBA00022670"/>
    </source>
</evidence>
<evidence type="ECO:0000256" key="17">
    <source>
        <dbReference type="PIRSR" id="PIRSR613273-3"/>
    </source>
</evidence>
<dbReference type="PROSITE" id="PS50092">
    <property type="entry name" value="TSP1"/>
    <property type="match status" value="3"/>
</dbReference>
<evidence type="ECO:0000256" key="5">
    <source>
        <dbReference type="ARBA" id="ARBA00022685"/>
    </source>
</evidence>
<dbReference type="Gene3D" id="3.40.1620.60">
    <property type="match status" value="1"/>
</dbReference>
<evidence type="ECO:0000256" key="2">
    <source>
        <dbReference type="ARBA" id="ARBA00022525"/>
    </source>
</evidence>
<dbReference type="Gene3D" id="2.60.120.830">
    <property type="match status" value="1"/>
</dbReference>
<dbReference type="Pfam" id="PF19236">
    <property type="entry name" value="ADAMTS_CR_3"/>
    <property type="match status" value="1"/>
</dbReference>
<feature type="binding site" evidence="16 18">
    <location>
        <position position="354"/>
    </location>
    <ligand>
        <name>Zn(2+)</name>
        <dbReference type="ChEBI" id="CHEBI:29105"/>
        <note>catalytic</note>
    </ligand>
</feature>
<feature type="disulfide bond" evidence="17">
    <location>
        <begin position="544"/>
        <end position="556"/>
    </location>
</feature>
<feature type="chain" id="PRO_5032565007" description="Peptidase M12B domain-containing protein" evidence="19">
    <location>
        <begin position="22"/>
        <end position="1427"/>
    </location>
</feature>
<keyword evidence="3" id="KW-0272">Extracellular matrix</keyword>
<dbReference type="Proteomes" id="UP000663891">
    <property type="component" value="Unassembled WGS sequence"/>
</dbReference>
<evidence type="ECO:0000256" key="13">
    <source>
        <dbReference type="ARBA" id="ARBA00023157"/>
    </source>
</evidence>
<feature type="domain" description="Peptidase M12B" evidence="20">
    <location>
        <begin position="203"/>
        <end position="413"/>
    </location>
</feature>
<feature type="active site" evidence="15 18">
    <location>
        <position position="351"/>
    </location>
</feature>
<dbReference type="PROSITE" id="PS50215">
    <property type="entry name" value="ADAM_MEPRO"/>
    <property type="match status" value="1"/>
</dbReference>
<dbReference type="FunFam" id="2.20.100.10:FF:000005">
    <property type="entry name" value="ADAM metallopeptidase with thrombospondin type 1 motif 9"/>
    <property type="match status" value="1"/>
</dbReference>
<evidence type="ECO:0000256" key="3">
    <source>
        <dbReference type="ARBA" id="ARBA00022530"/>
    </source>
</evidence>
<keyword evidence="10 16" id="KW-0862">Zinc</keyword>
<feature type="disulfide bond" evidence="17">
    <location>
        <begin position="454"/>
        <end position="479"/>
    </location>
</feature>
<reference evidence="21" key="1">
    <citation type="submission" date="2021-02" db="EMBL/GenBank/DDBJ databases">
        <authorList>
            <person name="Nowell W R."/>
        </authorList>
    </citation>
    <scope>NUCLEOTIDE SEQUENCE</scope>
</reference>
<feature type="disulfide bond" evidence="17">
    <location>
        <begin position="366"/>
        <end position="392"/>
    </location>
</feature>
<dbReference type="InterPro" id="IPR050439">
    <property type="entry name" value="ADAMTS_ADAMTS-like"/>
</dbReference>
<evidence type="ECO:0000256" key="11">
    <source>
        <dbReference type="ARBA" id="ARBA00023049"/>
    </source>
</evidence>
<dbReference type="Pfam" id="PF05986">
    <property type="entry name" value="ADAMTS_spacer1"/>
    <property type="match status" value="1"/>
</dbReference>
<dbReference type="GO" id="GO:0031012">
    <property type="term" value="C:extracellular matrix"/>
    <property type="evidence" value="ECO:0007669"/>
    <property type="project" value="TreeGrafter"/>
</dbReference>
<dbReference type="InterPro" id="IPR045371">
    <property type="entry name" value="ADAMTS_CR_3"/>
</dbReference>
<keyword evidence="13 17" id="KW-1015">Disulfide bond</keyword>
<keyword evidence="5" id="KW-0165">Cleavage on pair of basic residues</keyword>
<evidence type="ECO:0000256" key="7">
    <source>
        <dbReference type="ARBA" id="ARBA00022729"/>
    </source>
</evidence>
<keyword evidence="16" id="KW-0106">Calcium</keyword>
<evidence type="ECO:0000256" key="18">
    <source>
        <dbReference type="PROSITE-ProRule" id="PRU00276"/>
    </source>
</evidence>
<feature type="disulfide bond" evidence="17">
    <location>
        <begin position="533"/>
        <end position="572"/>
    </location>
</feature>
<evidence type="ECO:0000256" key="16">
    <source>
        <dbReference type="PIRSR" id="PIRSR613273-2"/>
    </source>
</evidence>
<dbReference type="Pfam" id="PF01421">
    <property type="entry name" value="Reprolysin"/>
    <property type="match status" value="1"/>
</dbReference>
<evidence type="ECO:0000256" key="15">
    <source>
        <dbReference type="PIRSR" id="PIRSR613273-1"/>
    </source>
</evidence>